<reference evidence="1 2" key="1">
    <citation type="submission" date="2016-10" db="EMBL/GenBank/DDBJ databases">
        <authorList>
            <person name="de Groot N.N."/>
        </authorList>
    </citation>
    <scope>NUCLEOTIDE SEQUENCE [LARGE SCALE GENOMIC DNA]</scope>
    <source>
        <strain evidence="1 2">DSM 16195</strain>
    </source>
</reference>
<proteinExistence type="predicted"/>
<name>A0A1G7CZJ7_9FLAO</name>
<dbReference type="AlphaFoldDB" id="A0A1G7CZJ7"/>
<gene>
    <name evidence="1" type="ORF">SAMN05421855_101667</name>
</gene>
<dbReference type="Proteomes" id="UP000199321">
    <property type="component" value="Unassembled WGS sequence"/>
</dbReference>
<accession>A0A1G7CZJ7</accession>
<organism evidence="1 2">
    <name type="scientific">Ulvibacter litoralis</name>
    <dbReference type="NCBI Taxonomy" id="227084"/>
    <lineage>
        <taxon>Bacteria</taxon>
        <taxon>Pseudomonadati</taxon>
        <taxon>Bacteroidota</taxon>
        <taxon>Flavobacteriia</taxon>
        <taxon>Flavobacteriales</taxon>
        <taxon>Flavobacteriaceae</taxon>
        <taxon>Ulvibacter</taxon>
    </lineage>
</organism>
<protein>
    <submittedName>
        <fullName evidence="1">Uncharacterized protein</fullName>
    </submittedName>
</protein>
<dbReference type="STRING" id="227084.SAMN05421855_101667"/>
<evidence type="ECO:0000313" key="2">
    <source>
        <dbReference type="Proteomes" id="UP000199321"/>
    </source>
</evidence>
<evidence type="ECO:0000313" key="1">
    <source>
        <dbReference type="EMBL" id="SDE44717.1"/>
    </source>
</evidence>
<sequence>MPKNSHILTLKKHFILLLAVLYVVAPLKNVFLGGLHEIEHAFTQTSAAHSHQLAHDHDEEHEHEHRIVSFFATLFSSESNASDSDKVILNVEFDKHIVQQTKSLQLPLKPFRIDTYFYVPEVYTASFRNTTPPPEPHFS</sequence>
<dbReference type="EMBL" id="FNBA01000001">
    <property type="protein sequence ID" value="SDE44717.1"/>
    <property type="molecule type" value="Genomic_DNA"/>
</dbReference>
<keyword evidence="2" id="KW-1185">Reference proteome</keyword>